<protein>
    <submittedName>
        <fullName evidence="3">Urease accessory protein</fullName>
    </submittedName>
</protein>
<dbReference type="Pfam" id="PF01730">
    <property type="entry name" value="UreF"/>
    <property type="match status" value="1"/>
</dbReference>
<proteinExistence type="predicted"/>
<gene>
    <name evidence="3" type="ORF">ATI53_1008110</name>
</gene>
<dbReference type="PANTHER" id="PTHR33620">
    <property type="entry name" value="UREASE ACCESSORY PROTEIN F"/>
    <property type="match status" value="1"/>
</dbReference>
<keyword evidence="4" id="KW-1185">Reference proteome</keyword>
<dbReference type="RefSeq" id="WP_111550002.1">
    <property type="nucleotide sequence ID" value="NZ_LIGK01000008.1"/>
</dbReference>
<organism evidence="3 4">
    <name type="scientific">Salipiger aestuarii</name>
    <dbReference type="NCBI Taxonomy" id="568098"/>
    <lineage>
        <taxon>Bacteria</taxon>
        <taxon>Pseudomonadati</taxon>
        <taxon>Pseudomonadota</taxon>
        <taxon>Alphaproteobacteria</taxon>
        <taxon>Rhodobacterales</taxon>
        <taxon>Roseobacteraceae</taxon>
        <taxon>Salipiger</taxon>
    </lineage>
</organism>
<dbReference type="Proteomes" id="UP000249165">
    <property type="component" value="Unassembled WGS sequence"/>
</dbReference>
<dbReference type="InterPro" id="IPR002639">
    <property type="entry name" value="UreF"/>
</dbReference>
<accession>A0A327YF95</accession>
<comment type="caution">
    <text evidence="3">The sequence shown here is derived from an EMBL/GenBank/DDBJ whole genome shotgun (WGS) entry which is preliminary data.</text>
</comment>
<dbReference type="Gene3D" id="1.10.4190.10">
    <property type="entry name" value="Urease accessory protein UreF"/>
    <property type="match status" value="1"/>
</dbReference>
<keyword evidence="2" id="KW-0143">Chaperone</keyword>
<dbReference type="OrthoDB" id="9798772at2"/>
<dbReference type="PANTHER" id="PTHR33620:SF1">
    <property type="entry name" value="UREASE ACCESSORY PROTEIN F"/>
    <property type="match status" value="1"/>
</dbReference>
<sequence length="224" mass="23530">MTPLYDPPATLAAIRAMQLADSGFPSGVFAFSWGLESALADGQVCKRTLADWIAAELRTRWYRFDRMALAGGHRLTGAMLTDWFHTVDTLMPAEAPRRDSTHAGDALFASACALRIELDPGAKAAQAQGIGHFSVTHGVFLRACGLDLPNALATSALSMARGAFSAAVRLGVAGAISTQADLLALAPLIAELATEPDPAALPASGMPLSDVALMRPRSGRLFIN</sequence>
<dbReference type="EMBL" id="QLMG01000008">
    <property type="protein sequence ID" value="RAK19728.1"/>
    <property type="molecule type" value="Genomic_DNA"/>
</dbReference>
<reference evidence="3 4" key="1">
    <citation type="submission" date="2018-06" db="EMBL/GenBank/DDBJ databases">
        <title>Genomic Encyclopedia of Archaeal and Bacterial Type Strains, Phase II (KMG-II): from individual species to whole genera.</title>
        <authorList>
            <person name="Goeker M."/>
        </authorList>
    </citation>
    <scope>NUCLEOTIDE SEQUENCE [LARGE SCALE GENOMIC DNA]</scope>
    <source>
        <strain evidence="3 4">DSM 22011</strain>
    </source>
</reference>
<dbReference type="AlphaFoldDB" id="A0A327YF95"/>
<evidence type="ECO:0000313" key="4">
    <source>
        <dbReference type="Proteomes" id="UP000249165"/>
    </source>
</evidence>
<dbReference type="PIRSF" id="PIRSF009467">
    <property type="entry name" value="Ureas_acces_UreF"/>
    <property type="match status" value="1"/>
</dbReference>
<keyword evidence="1" id="KW-0996">Nickel insertion</keyword>
<dbReference type="GO" id="GO:0016151">
    <property type="term" value="F:nickel cation binding"/>
    <property type="evidence" value="ECO:0007669"/>
    <property type="project" value="InterPro"/>
</dbReference>
<evidence type="ECO:0000256" key="1">
    <source>
        <dbReference type="ARBA" id="ARBA00022988"/>
    </source>
</evidence>
<evidence type="ECO:0000313" key="3">
    <source>
        <dbReference type="EMBL" id="RAK19728.1"/>
    </source>
</evidence>
<dbReference type="InterPro" id="IPR038277">
    <property type="entry name" value="UreF_sf"/>
</dbReference>
<evidence type="ECO:0000256" key="2">
    <source>
        <dbReference type="ARBA" id="ARBA00023186"/>
    </source>
</evidence>
<name>A0A327YF95_9RHOB</name>